<evidence type="ECO:0000259" key="9">
    <source>
        <dbReference type="Pfam" id="PF01094"/>
    </source>
</evidence>
<accession>A0ABN9VSJ3</accession>
<comment type="caution">
    <text evidence="10">The sequence shown here is derived from an EMBL/GenBank/DDBJ whole genome shotgun (WGS) entry which is preliminary data.</text>
</comment>
<protein>
    <recommendedName>
        <fullName evidence="9">Receptor ligand binding region domain-containing protein</fullName>
    </recommendedName>
</protein>
<dbReference type="PANTHER" id="PTHR10519">
    <property type="entry name" value="GABA-B RECEPTOR"/>
    <property type="match status" value="1"/>
</dbReference>
<gene>
    <name evidence="10" type="ORF">PCOR1329_LOCUS59704</name>
</gene>
<keyword evidence="7" id="KW-0325">Glycoprotein</keyword>
<reference evidence="10" key="1">
    <citation type="submission" date="2023-10" db="EMBL/GenBank/DDBJ databases">
        <authorList>
            <person name="Chen Y."/>
            <person name="Shah S."/>
            <person name="Dougan E. K."/>
            <person name="Thang M."/>
            <person name="Chan C."/>
        </authorList>
    </citation>
    <scope>NUCLEOTIDE SEQUENCE [LARGE SCALE GENOMIC DNA]</scope>
</reference>
<evidence type="ECO:0000256" key="3">
    <source>
        <dbReference type="ARBA" id="ARBA00022989"/>
    </source>
</evidence>
<dbReference type="InterPro" id="IPR028082">
    <property type="entry name" value="Peripla_BP_I"/>
</dbReference>
<evidence type="ECO:0000256" key="8">
    <source>
        <dbReference type="ARBA" id="ARBA00023224"/>
    </source>
</evidence>
<dbReference type="Proteomes" id="UP001189429">
    <property type="component" value="Unassembled WGS sequence"/>
</dbReference>
<keyword evidence="8" id="KW-0807">Transducer</keyword>
<evidence type="ECO:0000313" key="10">
    <source>
        <dbReference type="EMBL" id="CAK0874937.1"/>
    </source>
</evidence>
<keyword evidence="2" id="KW-0812">Transmembrane</keyword>
<dbReference type="SUPFAM" id="SSF53822">
    <property type="entry name" value="Periplasmic binding protein-like I"/>
    <property type="match status" value="1"/>
</dbReference>
<evidence type="ECO:0000256" key="2">
    <source>
        <dbReference type="ARBA" id="ARBA00022692"/>
    </source>
</evidence>
<dbReference type="Gene3D" id="3.40.50.2300">
    <property type="match status" value="2"/>
</dbReference>
<organism evidence="10 11">
    <name type="scientific">Prorocentrum cordatum</name>
    <dbReference type="NCBI Taxonomy" id="2364126"/>
    <lineage>
        <taxon>Eukaryota</taxon>
        <taxon>Sar</taxon>
        <taxon>Alveolata</taxon>
        <taxon>Dinophyceae</taxon>
        <taxon>Prorocentrales</taxon>
        <taxon>Prorocentraceae</taxon>
        <taxon>Prorocentrum</taxon>
    </lineage>
</organism>
<sequence>MLEEINKNSALLPNYTLRVVWQDGLCARDRAVDVFVRGLYMLEYSHVFAPSVPLDALDTDGDGTVTAADAEHLSEVWNATEVSSRPVGLLGPGCSGGAMAVASIAANARMPMVSNSATRGDLSDREKYPHFFRTILPDTLFGGAWVAMAKSLGHSRISASCGETLQWGSDVRKLGEAADDQGVVLEGRELDDLGTWRGYQISDDLAPAAEAAASLLKQGASDGYVSRFVILQMYQPRARLLMCAAHKIGYRHVVWMVTGWFTAGWWYEPTASGCTAEEVRGMAEFYISANMQFYRNDMDALLDCSTSMTAQGFQDEWLSRQGATMEDLGKVPEGYHPALEAATTADAVCMFAQMLHNLLVVDGVQLGHLRDRTSHAYLAVLDAFAVSNFSGLIGQIKYAPDSPDPEGSIKIEQLQNIGTYRQVMLATFFNGVITLTGDHNHQIWFAWRTGRRDPPSERDPLRYMPEGERGVLGFRDKPVCTLLFSRPGVREQHRNLRMPGRLRGLRGPMCTVLSWQLHQRSGQHRVRAVPCRQAFGPGSPDLVHSLCRRGLRGCSRGRTLPRLRSWRQHDGSWSVGPQQLLPLRAWQVLCRRWTLRAVRCFNVLIVLWEHGVSAVPNWNGAREEMRSVSFLYCTSLQAFLLANC</sequence>
<dbReference type="Pfam" id="PF01094">
    <property type="entry name" value="ANF_receptor"/>
    <property type="match status" value="1"/>
</dbReference>
<feature type="domain" description="Receptor ligand binding region" evidence="9">
    <location>
        <begin position="2"/>
        <end position="402"/>
    </location>
</feature>
<evidence type="ECO:0000256" key="6">
    <source>
        <dbReference type="ARBA" id="ARBA00023170"/>
    </source>
</evidence>
<keyword evidence="3" id="KW-1133">Transmembrane helix</keyword>
<proteinExistence type="predicted"/>
<dbReference type="InterPro" id="IPR001828">
    <property type="entry name" value="ANF_lig-bd_rcpt"/>
</dbReference>
<dbReference type="InterPro" id="IPR002455">
    <property type="entry name" value="GPCR3_GABA-B"/>
</dbReference>
<evidence type="ECO:0000313" key="11">
    <source>
        <dbReference type="Proteomes" id="UP001189429"/>
    </source>
</evidence>
<evidence type="ECO:0000256" key="5">
    <source>
        <dbReference type="ARBA" id="ARBA00023136"/>
    </source>
</evidence>
<dbReference type="PANTHER" id="PTHR10519:SF20">
    <property type="entry name" value="G-PROTEIN COUPLED RECEPTOR 156-RELATED"/>
    <property type="match status" value="1"/>
</dbReference>
<evidence type="ECO:0000256" key="4">
    <source>
        <dbReference type="ARBA" id="ARBA00023040"/>
    </source>
</evidence>
<comment type="subcellular location">
    <subcellularLocation>
        <location evidence="1">Membrane</location>
    </subcellularLocation>
</comment>
<keyword evidence="6" id="KW-0675">Receptor</keyword>
<dbReference type="EMBL" id="CAUYUJ010017453">
    <property type="protein sequence ID" value="CAK0874937.1"/>
    <property type="molecule type" value="Genomic_DNA"/>
</dbReference>
<evidence type="ECO:0000256" key="1">
    <source>
        <dbReference type="ARBA" id="ARBA00004370"/>
    </source>
</evidence>
<keyword evidence="4" id="KW-0297">G-protein coupled receptor</keyword>
<name>A0ABN9VSJ3_9DINO</name>
<keyword evidence="11" id="KW-1185">Reference proteome</keyword>
<keyword evidence="5" id="KW-0472">Membrane</keyword>
<evidence type="ECO:0000256" key="7">
    <source>
        <dbReference type="ARBA" id="ARBA00023180"/>
    </source>
</evidence>